<dbReference type="CTD" id="31262"/>
<dbReference type="Pfam" id="PF00567">
    <property type="entry name" value="TUDOR"/>
    <property type="match status" value="1"/>
</dbReference>
<evidence type="ECO:0000256" key="2">
    <source>
        <dbReference type="ARBA" id="ARBA00022737"/>
    </source>
</evidence>
<dbReference type="GO" id="GO:0016787">
    <property type="term" value="F:hydrolase activity"/>
    <property type="evidence" value="ECO:0007669"/>
    <property type="project" value="UniProtKB-KW"/>
</dbReference>
<evidence type="ECO:0000256" key="5">
    <source>
        <dbReference type="ARBA" id="ARBA00022806"/>
    </source>
</evidence>
<keyword evidence="8" id="KW-0175">Coiled coil</keyword>
<feature type="compositionally biased region" description="Basic and acidic residues" evidence="9">
    <location>
        <begin position="496"/>
        <end position="521"/>
    </location>
</feature>
<keyword evidence="5" id="KW-0347">Helicase</keyword>
<keyword evidence="6" id="KW-0067">ATP-binding</keyword>
<feature type="region of interest" description="Disordered" evidence="9">
    <location>
        <begin position="803"/>
        <end position="855"/>
    </location>
</feature>
<keyword evidence="2" id="KW-0677">Repeat</keyword>
<feature type="region of interest" description="Disordered" evidence="9">
    <location>
        <begin position="1"/>
        <end position="39"/>
    </location>
</feature>
<dbReference type="EC" id="3.6.4.13" evidence="1"/>
<feature type="region of interest" description="Disordered" evidence="9">
    <location>
        <begin position="443"/>
        <end position="537"/>
    </location>
</feature>
<dbReference type="Gene3D" id="3.40.50.300">
    <property type="entry name" value="P-loop containing nucleotide triphosphate hydrolases"/>
    <property type="match status" value="1"/>
</dbReference>
<evidence type="ECO:0000256" key="8">
    <source>
        <dbReference type="SAM" id="Coils"/>
    </source>
</evidence>
<keyword evidence="3" id="KW-0547">Nucleotide-binding</keyword>
<dbReference type="PANTHER" id="PTHR22655">
    <property type="entry name" value="ATP-DEPENDENT RNA HELICASE TDRD12-RELATED"/>
    <property type="match status" value="1"/>
</dbReference>
<dbReference type="SUPFAM" id="SSF52540">
    <property type="entry name" value="P-loop containing nucleoside triphosphate hydrolases"/>
    <property type="match status" value="1"/>
</dbReference>
<evidence type="ECO:0000256" key="9">
    <source>
        <dbReference type="SAM" id="MobiDB-lite"/>
    </source>
</evidence>
<dbReference type="GO" id="GO:0003724">
    <property type="term" value="F:RNA helicase activity"/>
    <property type="evidence" value="ECO:0007669"/>
    <property type="project" value="UniProtKB-EC"/>
</dbReference>
<evidence type="ECO:0000259" key="10">
    <source>
        <dbReference type="Pfam" id="PF00567"/>
    </source>
</evidence>
<feature type="region of interest" description="Disordered" evidence="9">
    <location>
        <begin position="712"/>
        <end position="759"/>
    </location>
</feature>
<feature type="compositionally biased region" description="Basic and acidic residues" evidence="9">
    <location>
        <begin position="746"/>
        <end position="759"/>
    </location>
</feature>
<evidence type="ECO:0000256" key="1">
    <source>
        <dbReference type="ARBA" id="ARBA00012552"/>
    </source>
</evidence>
<sequence>MIPRKGKFHDRQSRILSQKSHKMEQNGGRLKKSDPSTPVPSFQTIYNDLVFTYASPRGDHAAMDFMGSTVRSAMGRSEQEDYGYRVVLICQQNSEAWPLKTELEKRNVSCLQISEDQLEMQLLLWSEGYIQQPLIICDNMLSRLQNFQINLVINVSLPPLKVFNERIRILRKIKTKMDIIILTPRDGKLSFGKKSENRQQVDNGCWRTRTGNGNPGLTGGQTVTGSIAEDRSHETLSTDGKSKGSGTFFSPQTSTETHRETRRDHQNNKDRKLQHQLKLKKMNSNSEEVNVLEDGANGMEDLNRNGNEASDGGRKPEFKLNIKKEIDYINQFVREELKEVVFKRLFDCFSSSEPFVLEQEILNALEARRAEAEEKKRTLEKNPYADSEKMKMVAQVAGMDWSKAINSYDYEVEGKEIEDPRDFLIDSPPVYEDEIEVRDLGEFMSFGEEKKPSTDSEKMNMVGEDSGSGQDWAIEEEVKDPKANRRYWIDSPDPENQVKSKENQEPCDQWDDKDQSKDRETNGSPLTAPPASENQPEELSLDANLLMASEKKKALQKTPEVCQKPGNDWTNTMNLYDDEDQARDRESRNRYLIDPPVSNLLLDNWPLAQMRLQQFRERNDIDEEPTMSDGVFSRDVLKFGSNMQMGCPQKRRIYELKKKEPTLEFPLPQNVAAKPEQELKTLSYVEGLLRDPEEFQDIEPDAKMMNYLEGMEREAKESEKTEPQAKEFEKNGPPSKMLSFADLDPEELRKREEEAKTLSKLETLSEWEEFFKAKEAKEGEKKSTILNFAEGMFRDMEVLRKMEQEEAARKDSESKKPEADEMKKTKPKRPIPPSPKVPESGGQDEDADDGAMDKETCPKDDYSYNMYGIFAMAGSKLTPCYEINDIHGFSTEIREAMRHHIIGPNRAYGMQRYSWPHIAAGKSLIVVGHELTGKTLCFLPQVCNVALAEMDRRPEGDQGPTGIIICHSQSSGRQIAAWIDQLMAGCAKRKRLNYEMLVTLWERGNVASAAYSLSHTVGILLTTADMMLQLKEYHSSAAPILQARTVKCVALDNFGELVRLQPVTTVKLINWFALNYNFNGNRKNPCQLFATGRLWDEQMHPNILHHVANTLIVFEDALEATVFKDVNVEMVEVPENAASDNFLVEMLTDIDLLTYRTVVVCQTQSEAVHLRQEMGKAKINALACYQESTGMPLVAQWRGCQDCSVLIVTDDILPKVRSGAVDILIHYNAATTWSRFKNRFSLFFDSYVAKRDPPGKAFVLVRRSETDYIWLMCDFMLKHHYVRPTGWIQVLFEHRLKMEKENGYLVGVPLCRQVTCFGDCFRRKCRYRHTRWIGEKSIVPDIDIEEGDAIRFQVLTCNSPANMAIRLSDKHPVTAHFLRTPMTKLSKDLQLYYEEEKHREKHLNPKSGDVVVVKNMGRYERVLITSIDANGKKIEVRLMDSGIEHLTYNPSQLYVCKPDFKSEPHEAIELRIIGLGPHSMERIWSDDLRQVIRNKYFTRQQGKRERLFTAKVQFVLNGTIFVPNILDDEGKDLCTFIRRRFQVYEDPKGLQKLQNLIDNSVQCPLDT</sequence>
<feature type="compositionally biased region" description="Basic and acidic residues" evidence="9">
    <location>
        <begin position="712"/>
        <end position="730"/>
    </location>
</feature>
<protein>
    <recommendedName>
        <fullName evidence="1">RNA helicase</fullName>
        <ecNumber evidence="1">3.6.4.13</ecNumber>
    </recommendedName>
</protein>
<dbReference type="KEGG" id="dan:6505112"/>
<dbReference type="InterPro" id="IPR027417">
    <property type="entry name" value="P-loop_NTPase"/>
</dbReference>
<dbReference type="OrthoDB" id="249932at2759"/>
<dbReference type="eggNOG" id="KOG0334">
    <property type="taxonomic scope" value="Eukaryota"/>
</dbReference>
<dbReference type="InParanoid" id="B3MWG5"/>
<dbReference type="SMR" id="B3MWG5"/>
<feature type="compositionally biased region" description="Basic and acidic residues" evidence="9">
    <location>
        <begin position="256"/>
        <end position="273"/>
    </location>
</feature>
<dbReference type="GO" id="GO:0005524">
    <property type="term" value="F:ATP binding"/>
    <property type="evidence" value="ECO:0007669"/>
    <property type="project" value="UniProtKB-KW"/>
</dbReference>
<feature type="compositionally biased region" description="Polar residues" evidence="9">
    <location>
        <begin position="243"/>
        <end position="255"/>
    </location>
</feature>
<feature type="domain" description="Tudor" evidence="10">
    <location>
        <begin position="1382"/>
        <end position="1471"/>
    </location>
</feature>
<feature type="compositionally biased region" description="Basic and acidic residues" evidence="9">
    <location>
        <begin position="228"/>
        <end position="242"/>
    </location>
</feature>
<evidence type="ECO:0000256" key="6">
    <source>
        <dbReference type="ARBA" id="ARBA00022840"/>
    </source>
</evidence>
<dbReference type="HOGENOM" id="CLU_246247_0_0_1"/>
<dbReference type="InterPro" id="IPR002999">
    <property type="entry name" value="Tudor"/>
</dbReference>
<evidence type="ECO:0000313" key="12">
    <source>
        <dbReference type="Proteomes" id="UP000007801"/>
    </source>
</evidence>
<dbReference type="STRING" id="7217.B3MWG5"/>
<dbReference type="SUPFAM" id="SSF63748">
    <property type="entry name" value="Tudor/PWWP/MBT"/>
    <property type="match status" value="1"/>
</dbReference>
<evidence type="ECO:0000256" key="3">
    <source>
        <dbReference type="ARBA" id="ARBA00022741"/>
    </source>
</evidence>
<evidence type="ECO:0000256" key="4">
    <source>
        <dbReference type="ARBA" id="ARBA00022801"/>
    </source>
</evidence>
<name>B3MWG5_DROAN</name>
<proteinExistence type="predicted"/>
<reference evidence="11 12" key="1">
    <citation type="journal article" date="2007" name="Nature">
        <title>Evolution of genes and genomes on the Drosophila phylogeny.</title>
        <authorList>
            <consortium name="Drosophila 12 Genomes Consortium"/>
            <person name="Clark A.G."/>
            <person name="Eisen M.B."/>
            <person name="Smith D.R."/>
            <person name="Bergman C.M."/>
            <person name="Oliver B."/>
            <person name="Markow T.A."/>
            <person name="Kaufman T.C."/>
            <person name="Kellis M."/>
            <person name="Gelbart W."/>
            <person name="Iyer V.N."/>
            <person name="Pollard D.A."/>
            <person name="Sackton T.B."/>
            <person name="Larracuente A.M."/>
            <person name="Singh N.D."/>
            <person name="Abad J.P."/>
            <person name="Abt D.N."/>
            <person name="Adryan B."/>
            <person name="Aguade M."/>
            <person name="Akashi H."/>
            <person name="Anderson W.W."/>
            <person name="Aquadro C.F."/>
            <person name="Ardell D.H."/>
            <person name="Arguello R."/>
            <person name="Artieri C.G."/>
            <person name="Barbash D.A."/>
            <person name="Barker D."/>
            <person name="Barsanti P."/>
            <person name="Batterham P."/>
            <person name="Batzoglou S."/>
            <person name="Begun D."/>
            <person name="Bhutkar A."/>
            <person name="Blanco E."/>
            <person name="Bosak S.A."/>
            <person name="Bradley R.K."/>
            <person name="Brand A.D."/>
            <person name="Brent M.R."/>
            <person name="Brooks A.N."/>
            <person name="Brown R.H."/>
            <person name="Butlin R.K."/>
            <person name="Caggese C."/>
            <person name="Calvi B.R."/>
            <person name="Bernardo de Carvalho A."/>
            <person name="Caspi A."/>
            <person name="Castrezana S."/>
            <person name="Celniker S.E."/>
            <person name="Chang J.L."/>
            <person name="Chapple C."/>
            <person name="Chatterji S."/>
            <person name="Chinwalla A."/>
            <person name="Civetta A."/>
            <person name="Clifton S.W."/>
            <person name="Comeron J.M."/>
            <person name="Costello J.C."/>
            <person name="Coyne J.A."/>
            <person name="Daub J."/>
            <person name="David R.G."/>
            <person name="Delcher A.L."/>
            <person name="Delehaunty K."/>
            <person name="Do C.B."/>
            <person name="Ebling H."/>
            <person name="Edwards K."/>
            <person name="Eickbush T."/>
            <person name="Evans J.D."/>
            <person name="Filipski A."/>
            <person name="Findeiss S."/>
            <person name="Freyhult E."/>
            <person name="Fulton L."/>
            <person name="Fulton R."/>
            <person name="Garcia A.C."/>
            <person name="Gardiner A."/>
            <person name="Garfield D.A."/>
            <person name="Garvin B.E."/>
            <person name="Gibson G."/>
            <person name="Gilbert D."/>
            <person name="Gnerre S."/>
            <person name="Godfrey J."/>
            <person name="Good R."/>
            <person name="Gotea V."/>
            <person name="Gravely B."/>
            <person name="Greenberg A.J."/>
            <person name="Griffiths-Jones S."/>
            <person name="Gross S."/>
            <person name="Guigo R."/>
            <person name="Gustafson E.A."/>
            <person name="Haerty W."/>
            <person name="Hahn M.W."/>
            <person name="Halligan D.L."/>
            <person name="Halpern A.L."/>
            <person name="Halter G.M."/>
            <person name="Han M.V."/>
            <person name="Heger A."/>
            <person name="Hillier L."/>
            <person name="Hinrichs A.S."/>
            <person name="Holmes I."/>
            <person name="Hoskins R.A."/>
            <person name="Hubisz M.J."/>
            <person name="Hultmark D."/>
            <person name="Huntley M.A."/>
            <person name="Jaffe D.B."/>
            <person name="Jagadeeshan S."/>
            <person name="Jeck W.R."/>
            <person name="Johnson J."/>
            <person name="Jones C.D."/>
            <person name="Jordan W.C."/>
            <person name="Karpen G.H."/>
            <person name="Kataoka E."/>
            <person name="Keightley P.D."/>
            <person name="Kheradpour P."/>
            <person name="Kirkness E.F."/>
            <person name="Koerich L.B."/>
            <person name="Kristiansen K."/>
            <person name="Kudrna D."/>
            <person name="Kulathinal R.J."/>
            <person name="Kumar S."/>
            <person name="Kwok R."/>
            <person name="Lander E."/>
            <person name="Langley C.H."/>
            <person name="Lapoint R."/>
            <person name="Lazzaro B.P."/>
            <person name="Lee S.J."/>
            <person name="Levesque L."/>
            <person name="Li R."/>
            <person name="Lin C.F."/>
            <person name="Lin M.F."/>
            <person name="Lindblad-Toh K."/>
            <person name="Llopart A."/>
            <person name="Long M."/>
            <person name="Low L."/>
            <person name="Lozovsky E."/>
            <person name="Lu J."/>
            <person name="Luo M."/>
            <person name="Machado C.A."/>
            <person name="Makalowski W."/>
            <person name="Marzo M."/>
            <person name="Matsuda M."/>
            <person name="Matzkin L."/>
            <person name="McAllister B."/>
            <person name="McBride C.S."/>
            <person name="McKernan B."/>
            <person name="McKernan K."/>
            <person name="Mendez-Lago M."/>
            <person name="Minx P."/>
            <person name="Mollenhauer M.U."/>
            <person name="Montooth K."/>
            <person name="Mount S.M."/>
            <person name="Mu X."/>
            <person name="Myers E."/>
            <person name="Negre B."/>
            <person name="Newfeld S."/>
            <person name="Nielsen R."/>
            <person name="Noor M.A."/>
            <person name="O'Grady P."/>
            <person name="Pachter L."/>
            <person name="Papaceit M."/>
            <person name="Parisi M.J."/>
            <person name="Parisi M."/>
            <person name="Parts L."/>
            <person name="Pedersen J.S."/>
            <person name="Pesole G."/>
            <person name="Phillippy A.M."/>
            <person name="Ponting C.P."/>
            <person name="Pop M."/>
            <person name="Porcelli D."/>
            <person name="Powell J.R."/>
            <person name="Prohaska S."/>
            <person name="Pruitt K."/>
            <person name="Puig M."/>
            <person name="Quesneville H."/>
            <person name="Ram K.R."/>
            <person name="Rand D."/>
            <person name="Rasmussen M.D."/>
            <person name="Reed L.K."/>
            <person name="Reenan R."/>
            <person name="Reily A."/>
            <person name="Remington K.A."/>
            <person name="Rieger T.T."/>
            <person name="Ritchie M.G."/>
            <person name="Robin C."/>
            <person name="Rogers Y.H."/>
            <person name="Rohde C."/>
            <person name="Rozas J."/>
            <person name="Rubenfield M.J."/>
            <person name="Ruiz A."/>
            <person name="Russo S."/>
            <person name="Salzberg S.L."/>
            <person name="Sanchez-Gracia A."/>
            <person name="Saranga D.J."/>
            <person name="Sato H."/>
            <person name="Schaeffer S.W."/>
            <person name="Schatz M.C."/>
            <person name="Schlenke T."/>
            <person name="Schwartz R."/>
            <person name="Segarra C."/>
            <person name="Singh R.S."/>
            <person name="Sirot L."/>
            <person name="Sirota M."/>
            <person name="Sisneros N.B."/>
            <person name="Smith C.D."/>
            <person name="Smith T.F."/>
            <person name="Spieth J."/>
            <person name="Stage D.E."/>
            <person name="Stark A."/>
            <person name="Stephan W."/>
            <person name="Strausberg R.L."/>
            <person name="Strempel S."/>
            <person name="Sturgill D."/>
            <person name="Sutton G."/>
            <person name="Sutton G.G."/>
            <person name="Tao W."/>
            <person name="Teichmann S."/>
            <person name="Tobari Y.N."/>
            <person name="Tomimura Y."/>
            <person name="Tsolas J.M."/>
            <person name="Valente V.L."/>
            <person name="Venter E."/>
            <person name="Venter J.C."/>
            <person name="Vicario S."/>
            <person name="Vieira F.G."/>
            <person name="Vilella A.J."/>
            <person name="Villasante A."/>
            <person name="Walenz B."/>
            <person name="Wang J."/>
            <person name="Wasserman M."/>
            <person name="Watts T."/>
            <person name="Wilson D."/>
            <person name="Wilson R.K."/>
            <person name="Wing R.A."/>
            <person name="Wolfner M.F."/>
            <person name="Wong A."/>
            <person name="Wong G.K."/>
            <person name="Wu C.I."/>
            <person name="Wu G."/>
            <person name="Yamamoto D."/>
            <person name="Yang H.P."/>
            <person name="Yang S.P."/>
            <person name="Yorke J.A."/>
            <person name="Yoshida K."/>
            <person name="Zdobnov E."/>
            <person name="Zhang P."/>
            <person name="Zhang Y."/>
            <person name="Zimin A.V."/>
            <person name="Baldwin J."/>
            <person name="Abdouelleil A."/>
            <person name="Abdulkadir J."/>
            <person name="Abebe A."/>
            <person name="Abera B."/>
            <person name="Abreu J."/>
            <person name="Acer S.C."/>
            <person name="Aftuck L."/>
            <person name="Alexander A."/>
            <person name="An P."/>
            <person name="Anderson E."/>
            <person name="Anderson S."/>
            <person name="Arachi H."/>
            <person name="Azer M."/>
            <person name="Bachantsang P."/>
            <person name="Barry A."/>
            <person name="Bayul T."/>
            <person name="Berlin A."/>
            <person name="Bessette D."/>
            <person name="Bloom T."/>
            <person name="Blye J."/>
            <person name="Boguslavskiy L."/>
            <person name="Bonnet C."/>
            <person name="Boukhgalter B."/>
            <person name="Bourzgui I."/>
            <person name="Brown A."/>
            <person name="Cahill P."/>
            <person name="Channer S."/>
            <person name="Cheshatsang Y."/>
            <person name="Chuda L."/>
            <person name="Citroen M."/>
            <person name="Collymore A."/>
            <person name="Cooke P."/>
            <person name="Costello M."/>
            <person name="D'Aco K."/>
            <person name="Daza R."/>
            <person name="De Haan G."/>
            <person name="DeGray S."/>
            <person name="DeMaso C."/>
            <person name="Dhargay N."/>
            <person name="Dooley K."/>
            <person name="Dooley E."/>
            <person name="Doricent M."/>
            <person name="Dorje P."/>
            <person name="Dorjee K."/>
            <person name="Dupes A."/>
            <person name="Elong R."/>
            <person name="Falk J."/>
            <person name="Farina A."/>
            <person name="Faro S."/>
            <person name="Ferguson D."/>
            <person name="Fisher S."/>
            <person name="Foley C.D."/>
            <person name="Franke A."/>
            <person name="Friedrich D."/>
            <person name="Gadbois L."/>
            <person name="Gearin G."/>
            <person name="Gearin C.R."/>
            <person name="Giannoukos G."/>
            <person name="Goode T."/>
            <person name="Graham J."/>
            <person name="Grandbois E."/>
            <person name="Grewal S."/>
            <person name="Gyaltsen K."/>
            <person name="Hafez N."/>
            <person name="Hagos B."/>
            <person name="Hall J."/>
            <person name="Henson C."/>
            <person name="Hollinger A."/>
            <person name="Honan T."/>
            <person name="Huard M.D."/>
            <person name="Hughes L."/>
            <person name="Hurhula B."/>
            <person name="Husby M.E."/>
            <person name="Kamat A."/>
            <person name="Kanga B."/>
            <person name="Kashin S."/>
            <person name="Khazanovich D."/>
            <person name="Kisner P."/>
            <person name="Lance K."/>
            <person name="Lara M."/>
            <person name="Lee W."/>
            <person name="Lennon N."/>
            <person name="Letendre F."/>
            <person name="LeVine R."/>
            <person name="Lipovsky A."/>
            <person name="Liu X."/>
            <person name="Liu J."/>
            <person name="Liu S."/>
            <person name="Lokyitsang T."/>
            <person name="Lokyitsang Y."/>
            <person name="Lubonja R."/>
            <person name="Lui A."/>
            <person name="MacDonald P."/>
            <person name="Magnisalis V."/>
            <person name="Maru K."/>
            <person name="Matthews C."/>
            <person name="McCusker W."/>
            <person name="McDonough S."/>
            <person name="Mehta T."/>
            <person name="Meldrim J."/>
            <person name="Meneus L."/>
            <person name="Mihai O."/>
            <person name="Mihalev A."/>
            <person name="Mihova T."/>
            <person name="Mittelman R."/>
            <person name="Mlenga V."/>
            <person name="Montmayeur A."/>
            <person name="Mulrain L."/>
            <person name="Navidi A."/>
            <person name="Naylor J."/>
            <person name="Negash T."/>
            <person name="Nguyen T."/>
            <person name="Nguyen N."/>
            <person name="Nicol R."/>
            <person name="Norbu C."/>
            <person name="Norbu N."/>
            <person name="Novod N."/>
            <person name="O'Neill B."/>
            <person name="Osman S."/>
            <person name="Markiewicz E."/>
            <person name="Oyono O.L."/>
            <person name="Patti C."/>
            <person name="Phunkhang P."/>
            <person name="Pierre F."/>
            <person name="Priest M."/>
            <person name="Raghuraman S."/>
            <person name="Rege F."/>
            <person name="Reyes R."/>
            <person name="Rise C."/>
            <person name="Rogov P."/>
            <person name="Ross K."/>
            <person name="Ryan E."/>
            <person name="Settipalli S."/>
            <person name="Shea T."/>
            <person name="Sherpa N."/>
            <person name="Shi L."/>
            <person name="Shih D."/>
            <person name="Sparrow T."/>
            <person name="Spaulding J."/>
            <person name="Stalker J."/>
            <person name="Stange-Thomann N."/>
            <person name="Stavropoulos S."/>
            <person name="Stone C."/>
            <person name="Strader C."/>
            <person name="Tesfaye S."/>
            <person name="Thomson T."/>
            <person name="Thoulutsang Y."/>
            <person name="Thoulutsang D."/>
            <person name="Topham K."/>
            <person name="Topping I."/>
            <person name="Tsamla T."/>
            <person name="Vassiliev H."/>
            <person name="Vo A."/>
            <person name="Wangchuk T."/>
            <person name="Wangdi T."/>
            <person name="Weiand M."/>
            <person name="Wilkinson J."/>
            <person name="Wilson A."/>
            <person name="Yadav S."/>
            <person name="Young G."/>
            <person name="Yu Q."/>
            <person name="Zembek L."/>
            <person name="Zhong D."/>
            <person name="Zimmer A."/>
            <person name="Zwirko Z."/>
            <person name="Jaffe D.B."/>
            <person name="Alvarez P."/>
            <person name="Brockman W."/>
            <person name="Butler J."/>
            <person name="Chin C."/>
            <person name="Gnerre S."/>
            <person name="Grabherr M."/>
            <person name="Kleber M."/>
            <person name="Mauceli E."/>
            <person name="MacCallum I."/>
        </authorList>
    </citation>
    <scope>NUCLEOTIDE SEQUENCE [LARGE SCALE GENOMIC DNA]</scope>
    <source>
        <strain evidence="12">Tucson 14024-0371.13</strain>
    </source>
</reference>
<dbReference type="GeneID" id="6505112"/>
<dbReference type="EMBL" id="CH902625">
    <property type="protein sequence ID" value="EDV34950.2"/>
    <property type="molecule type" value="Genomic_DNA"/>
</dbReference>
<feature type="region of interest" description="Disordered" evidence="9">
    <location>
        <begin position="551"/>
        <end position="574"/>
    </location>
</feature>
<gene>
    <name evidence="11" type="primary">Dana\GF22451</name>
    <name evidence="11" type="synonym">dana_GLEANR_6419</name>
    <name evidence="11" type="ORF">GF22451</name>
</gene>
<evidence type="ECO:0000313" key="11">
    <source>
        <dbReference type="EMBL" id="EDV34950.2"/>
    </source>
</evidence>
<keyword evidence="12" id="KW-1185">Reference proteome</keyword>
<keyword evidence="4" id="KW-0378">Hydrolase</keyword>
<accession>B3MWG5</accession>
<comment type="catalytic activity">
    <reaction evidence="7">
        <text>ATP + H2O = ADP + phosphate + H(+)</text>
        <dbReference type="Rhea" id="RHEA:13065"/>
        <dbReference type="ChEBI" id="CHEBI:15377"/>
        <dbReference type="ChEBI" id="CHEBI:15378"/>
        <dbReference type="ChEBI" id="CHEBI:30616"/>
        <dbReference type="ChEBI" id="CHEBI:43474"/>
        <dbReference type="ChEBI" id="CHEBI:456216"/>
        <dbReference type="EC" id="3.6.4.13"/>
    </reaction>
</comment>
<dbReference type="GO" id="GO:0042078">
    <property type="term" value="P:germ-line stem cell division"/>
    <property type="evidence" value="ECO:0007669"/>
    <property type="project" value="TreeGrafter"/>
</dbReference>
<dbReference type="Proteomes" id="UP000007801">
    <property type="component" value="Unassembled WGS sequence"/>
</dbReference>
<feature type="coiled-coil region" evidence="8">
    <location>
        <begin position="355"/>
        <end position="382"/>
    </location>
</feature>
<dbReference type="FunCoup" id="B3MWG5">
    <property type="interactions" value="7"/>
</dbReference>
<feature type="region of interest" description="Disordered" evidence="9">
    <location>
        <begin position="296"/>
        <end position="315"/>
    </location>
</feature>
<dbReference type="Gene3D" id="2.30.30.140">
    <property type="match status" value="1"/>
</dbReference>
<dbReference type="PANTHER" id="PTHR22655:SF2">
    <property type="entry name" value="ATP-DEPENDENT RNA HELICASE TDRD12-RELATED"/>
    <property type="match status" value="1"/>
</dbReference>
<evidence type="ECO:0000256" key="7">
    <source>
        <dbReference type="ARBA" id="ARBA00047984"/>
    </source>
</evidence>
<organism evidence="11 12">
    <name type="scientific">Drosophila ananassae</name>
    <name type="common">Fruit fly</name>
    <dbReference type="NCBI Taxonomy" id="7217"/>
    <lineage>
        <taxon>Eukaryota</taxon>
        <taxon>Metazoa</taxon>
        <taxon>Ecdysozoa</taxon>
        <taxon>Arthropoda</taxon>
        <taxon>Hexapoda</taxon>
        <taxon>Insecta</taxon>
        <taxon>Pterygota</taxon>
        <taxon>Neoptera</taxon>
        <taxon>Endopterygota</taxon>
        <taxon>Diptera</taxon>
        <taxon>Brachycera</taxon>
        <taxon>Muscomorpha</taxon>
        <taxon>Ephydroidea</taxon>
        <taxon>Drosophilidae</taxon>
        <taxon>Drosophila</taxon>
        <taxon>Sophophora</taxon>
    </lineage>
</organism>
<feature type="compositionally biased region" description="Basic and acidic residues" evidence="9">
    <location>
        <begin position="803"/>
        <end position="824"/>
    </location>
</feature>
<feature type="region of interest" description="Disordered" evidence="9">
    <location>
        <begin position="191"/>
        <end position="273"/>
    </location>
</feature>
<feature type="compositionally biased region" description="Basic and acidic residues" evidence="9">
    <location>
        <begin position="443"/>
        <end position="458"/>
    </location>
</feature>